<evidence type="ECO:0000259" key="2">
    <source>
        <dbReference type="Pfam" id="PF20700"/>
    </source>
</evidence>
<protein>
    <recommendedName>
        <fullName evidence="2">Mutator-like transposase domain-containing protein</fullName>
    </recommendedName>
</protein>
<feature type="domain" description="Mutator-like transposase" evidence="2">
    <location>
        <begin position="82"/>
        <end position="427"/>
    </location>
</feature>
<keyword evidence="5" id="KW-1185">Reference proteome</keyword>
<evidence type="ECO:0000313" key="3">
    <source>
        <dbReference type="EMBL" id="CAF1457939.1"/>
    </source>
</evidence>
<evidence type="ECO:0000256" key="1">
    <source>
        <dbReference type="SAM" id="MobiDB-lite"/>
    </source>
</evidence>
<gene>
    <name evidence="3" type="ORF">EDS130_LOCUS39963</name>
    <name evidence="4" type="ORF">XAT740_LOCUS41208</name>
</gene>
<dbReference type="Proteomes" id="UP000663828">
    <property type="component" value="Unassembled WGS sequence"/>
</dbReference>
<dbReference type="OrthoDB" id="10060618at2759"/>
<comment type="caution">
    <text evidence="4">The sequence shown here is derived from an EMBL/GenBank/DDBJ whole genome shotgun (WGS) entry which is preliminary data.</text>
</comment>
<dbReference type="Pfam" id="PF20700">
    <property type="entry name" value="Mutator"/>
    <property type="match status" value="1"/>
</dbReference>
<reference evidence="4" key="1">
    <citation type="submission" date="2021-02" db="EMBL/GenBank/DDBJ databases">
        <authorList>
            <person name="Nowell W R."/>
        </authorList>
    </citation>
    <scope>NUCLEOTIDE SEQUENCE</scope>
</reference>
<dbReference type="AlphaFoldDB" id="A0A815V4I8"/>
<feature type="region of interest" description="Disordered" evidence="1">
    <location>
        <begin position="1"/>
        <end position="23"/>
    </location>
</feature>
<dbReference type="Proteomes" id="UP000663852">
    <property type="component" value="Unassembled WGS sequence"/>
</dbReference>
<sequence>MGKTYISKRLQNQKSRLESSKTTNSIKSTVRTVVEDLTIIGTRPITTTAKKLKLSRAQLVTESTIADDLAPNDDSFNNVNIIVGIETILSLVNKMSCPSCHCIGNMSQKVAQRRGLLYHIKFSCLSCSFETAFTNSSQLVHSSTSRMDELNMMACAAANVAGIKRTGMTTILGMLNILPPVQIENWNRYQKIYSSALDVVKDDSLRRAADEAAEQSSEPVDHEGITNIKVSIDGTWLTRRGHSSLHGIATVCSTADPTKVLDFECLSRYCSTCSGLLGIKEHSPETYERLLAEHLKNGCQQNHLGSSAGMEAAGIVKVFCRSEAKHLLRYTTFVADGDVNNERALIDAQPYGDTPIQRLQCINHFSKRMRTALETLKKDYRDKKLEDGLPIGGRNGRLTDDKIHRLTVCYGSAIRSNVNDLEAMKVACWNSFRQHDSTSGVAKKYSLVPAVMNALRPVYDKMCSTEVLSKVVEGGNTNPNESYHSYIWSLCPKTRFHTANYVRDSASLAAMLYNDGHQLSITKLLRQCGIQSPIPACIRMLIMTDNERIKVQKPKTKTKKQKQRNQRLLVEQRLNQKEKYNYATGAFD</sequence>
<proteinExistence type="predicted"/>
<name>A0A815V4I8_ADIRI</name>
<dbReference type="InterPro" id="IPR049012">
    <property type="entry name" value="Mutator_transp_dom"/>
</dbReference>
<accession>A0A815V4I8</accession>
<dbReference type="EMBL" id="CAJNOR010004788">
    <property type="protein sequence ID" value="CAF1527367.1"/>
    <property type="molecule type" value="Genomic_DNA"/>
</dbReference>
<evidence type="ECO:0000313" key="5">
    <source>
        <dbReference type="Proteomes" id="UP000663828"/>
    </source>
</evidence>
<feature type="compositionally biased region" description="Polar residues" evidence="1">
    <location>
        <begin position="9"/>
        <end position="23"/>
    </location>
</feature>
<dbReference type="EMBL" id="CAJNOJ010000464">
    <property type="protein sequence ID" value="CAF1457939.1"/>
    <property type="molecule type" value="Genomic_DNA"/>
</dbReference>
<organism evidence="4 5">
    <name type="scientific">Adineta ricciae</name>
    <name type="common">Rotifer</name>
    <dbReference type="NCBI Taxonomy" id="249248"/>
    <lineage>
        <taxon>Eukaryota</taxon>
        <taxon>Metazoa</taxon>
        <taxon>Spiralia</taxon>
        <taxon>Gnathifera</taxon>
        <taxon>Rotifera</taxon>
        <taxon>Eurotatoria</taxon>
        <taxon>Bdelloidea</taxon>
        <taxon>Adinetida</taxon>
        <taxon>Adinetidae</taxon>
        <taxon>Adineta</taxon>
    </lineage>
</organism>
<evidence type="ECO:0000313" key="4">
    <source>
        <dbReference type="EMBL" id="CAF1527367.1"/>
    </source>
</evidence>